<feature type="domain" description="Rod shape-determining protein MreC beta-barrel core" evidence="8">
    <location>
        <begin position="133"/>
        <end position="271"/>
    </location>
</feature>
<organism evidence="9 10">
    <name type="scientific">Ferrovibrio terrae</name>
    <dbReference type="NCBI Taxonomy" id="2594003"/>
    <lineage>
        <taxon>Bacteria</taxon>
        <taxon>Pseudomonadati</taxon>
        <taxon>Pseudomonadota</taxon>
        <taxon>Alphaproteobacteria</taxon>
        <taxon>Rhodospirillales</taxon>
        <taxon>Rhodospirillaceae</taxon>
        <taxon>Ferrovibrio</taxon>
    </lineage>
</organism>
<protein>
    <recommendedName>
        <fullName evidence="2 5">Cell shape-determining protein MreC</fullName>
    </recommendedName>
    <alternativeName>
        <fullName evidence="4 5">Cell shape protein MreC</fullName>
    </alternativeName>
</protein>
<dbReference type="Proteomes" id="UP000317496">
    <property type="component" value="Chromosome"/>
</dbReference>
<dbReference type="GO" id="GO:0005886">
    <property type="term" value="C:plasma membrane"/>
    <property type="evidence" value="ECO:0007669"/>
    <property type="project" value="TreeGrafter"/>
</dbReference>
<dbReference type="InterPro" id="IPR055342">
    <property type="entry name" value="MreC_beta-barrel_core"/>
</dbReference>
<accession>A0A516GWM2</accession>
<dbReference type="Gene3D" id="2.40.10.350">
    <property type="entry name" value="Rod shape-determining protein MreC, domain 2"/>
    <property type="match status" value="1"/>
</dbReference>
<dbReference type="InterPro" id="IPR042175">
    <property type="entry name" value="Cell/Rod_MreC_2"/>
</dbReference>
<keyword evidence="3 5" id="KW-0133">Cell shape</keyword>
<evidence type="ECO:0000313" key="10">
    <source>
        <dbReference type="Proteomes" id="UP000317496"/>
    </source>
</evidence>
<evidence type="ECO:0000256" key="7">
    <source>
        <dbReference type="SAM" id="MobiDB-lite"/>
    </source>
</evidence>
<dbReference type="KEGG" id="fer:FNB15_00985"/>
<dbReference type="Gene3D" id="2.40.10.340">
    <property type="entry name" value="Rod shape-determining protein MreC, domain 1"/>
    <property type="match status" value="1"/>
</dbReference>
<dbReference type="RefSeq" id="WP_144066919.1">
    <property type="nucleotide sequence ID" value="NZ_CP041636.1"/>
</dbReference>
<evidence type="ECO:0000256" key="5">
    <source>
        <dbReference type="PIRNR" id="PIRNR038471"/>
    </source>
</evidence>
<keyword evidence="6" id="KW-0175">Coiled coil</keyword>
<dbReference type="InterPro" id="IPR007221">
    <property type="entry name" value="MreC"/>
</dbReference>
<reference evidence="9 10" key="1">
    <citation type="submission" date="2019-07" db="EMBL/GenBank/DDBJ databases">
        <title>Genome sequencing for Ferrovibrio sp. K5.</title>
        <authorList>
            <person name="Park S.-J."/>
        </authorList>
    </citation>
    <scope>NUCLEOTIDE SEQUENCE [LARGE SCALE GENOMIC DNA]</scope>
    <source>
        <strain evidence="9 10">K5</strain>
    </source>
</reference>
<keyword evidence="10" id="KW-1185">Reference proteome</keyword>
<dbReference type="InterPro" id="IPR042177">
    <property type="entry name" value="Cell/Rod_1"/>
</dbReference>
<dbReference type="PANTHER" id="PTHR34138">
    <property type="entry name" value="CELL SHAPE-DETERMINING PROTEIN MREC"/>
    <property type="match status" value="1"/>
</dbReference>
<dbReference type="AlphaFoldDB" id="A0A516GWM2"/>
<dbReference type="EMBL" id="CP041636">
    <property type="protein sequence ID" value="QDO95938.1"/>
    <property type="molecule type" value="Genomic_DNA"/>
</dbReference>
<evidence type="ECO:0000313" key="9">
    <source>
        <dbReference type="EMBL" id="QDO95938.1"/>
    </source>
</evidence>
<gene>
    <name evidence="9" type="ORF">FNB15_00985</name>
</gene>
<comment type="function">
    <text evidence="5">Involved in formation and maintenance of cell shape.</text>
</comment>
<dbReference type="Pfam" id="PF04085">
    <property type="entry name" value="MreC"/>
    <property type="match status" value="1"/>
</dbReference>
<name>A0A516GWM2_9PROT</name>
<dbReference type="PANTHER" id="PTHR34138:SF1">
    <property type="entry name" value="CELL SHAPE-DETERMINING PROTEIN MREC"/>
    <property type="match status" value="1"/>
</dbReference>
<feature type="compositionally biased region" description="Low complexity" evidence="7">
    <location>
        <begin position="292"/>
        <end position="303"/>
    </location>
</feature>
<sequence length="312" mass="33469">MARRTGRSAWIAAPIRALLQRFAFLLLLASAVGLILLSRIDRPVVERSRALVADVFEPILSAVAQPVSVVNAAIGWVDDILFVHEENFRLRTENARLLQWQEVARRLEQDNASMRRLLAAGPDLTNRFVTGRVIADGGGSFVRTALLNIGAKDGVKKGQAVIGEGGYVGRVAEVGYRASRILLLTDLNSRLPVMLQEGGHRAVLTGDNSPFPRLEYLSGAAKPAVGMHIVTSGDGGQFPVGIPVAEITSVDGGVRVRPLVDLGRLDFLRVMQFDETRVEAEDPAAVMPPLLPQASSPASSPQASPAPAPKKP</sequence>
<dbReference type="OrthoDB" id="8478127at2"/>
<evidence type="ECO:0000256" key="2">
    <source>
        <dbReference type="ARBA" id="ARBA00013855"/>
    </source>
</evidence>
<evidence type="ECO:0000256" key="4">
    <source>
        <dbReference type="ARBA" id="ARBA00032089"/>
    </source>
</evidence>
<proteinExistence type="inferred from homology"/>
<dbReference type="PIRSF" id="PIRSF038471">
    <property type="entry name" value="MreC"/>
    <property type="match status" value="1"/>
</dbReference>
<dbReference type="GO" id="GO:0008360">
    <property type="term" value="P:regulation of cell shape"/>
    <property type="evidence" value="ECO:0007669"/>
    <property type="project" value="UniProtKB-KW"/>
</dbReference>
<feature type="region of interest" description="Disordered" evidence="7">
    <location>
        <begin position="280"/>
        <end position="312"/>
    </location>
</feature>
<feature type="coiled-coil region" evidence="6">
    <location>
        <begin position="90"/>
        <end position="117"/>
    </location>
</feature>
<evidence type="ECO:0000256" key="3">
    <source>
        <dbReference type="ARBA" id="ARBA00022960"/>
    </source>
</evidence>
<evidence type="ECO:0000259" key="8">
    <source>
        <dbReference type="Pfam" id="PF04085"/>
    </source>
</evidence>
<evidence type="ECO:0000256" key="6">
    <source>
        <dbReference type="SAM" id="Coils"/>
    </source>
</evidence>
<evidence type="ECO:0000256" key="1">
    <source>
        <dbReference type="ARBA" id="ARBA00009369"/>
    </source>
</evidence>
<comment type="similarity">
    <text evidence="1 5">Belongs to the MreC family.</text>
</comment>